<dbReference type="InterPro" id="IPR036388">
    <property type="entry name" value="WH-like_DNA-bd_sf"/>
</dbReference>
<feature type="compositionally biased region" description="Low complexity" evidence="3">
    <location>
        <begin position="201"/>
        <end position="212"/>
    </location>
</feature>
<feature type="region of interest" description="Disordered" evidence="3">
    <location>
        <begin position="1"/>
        <end position="73"/>
    </location>
</feature>
<dbReference type="SUPFAM" id="SSF46785">
    <property type="entry name" value="Winged helix' DNA-binding domain"/>
    <property type="match status" value="1"/>
</dbReference>
<sequence length="1367" mass="151619">MSNAGPPNQHLSSTSAAPNRPTYRPYASAGGPGTGAGAGAPHPSSYQRDAAYSEIFGGRPPPDRSHTMTSQTPVFNAGERSRTMTNQTPDPYMIANMRQNPAVAAAYHGAHHPSANMHGHSHGHGQGQHMQRPSPIVGARSPAPGSSATMNGHPDHAANAAAAAAAAAGFPRHQQRAYRPPPNSFSQPSPQLPHLINPNVAASQSSSSSSSPRPYPPPGASPSPSAGPGRGQYPLPKRLDARTPSGSQVAGGPGAPTGMGAPVSAAAAARTGTMTGIPHPGSIPPPAMNSDPYRSRSLARVQMPPYQPPPGSYHPGVPQPPPGMIPGGGQMRPPVPSGGANVVPGFRTAQGRIVPERNSDERAMSMSAYARDQHFAQTINTGRVIPTRAHPDYMQQQQQHPHDHPQMPMHAPMGSTGSAQPMPGQLVHADTSPASTMAAFEKARRIRRQSEGSLHSGGPSLSMTSTIAPPDHRAMTMSGGKPPVGAAPVVVPTHHSRRAPLVYPALLSRVGKVFKQKIQVGERVKNDLMYSNVFTGAEAVDLLSYIIKTSDRNLALLLGRALDAQKFFHDVTYDHRLRDTAAELYQFKEEPNGEIVEVNGVFTLLSECYSPTCTRDQLCYSISCPRRLEQQARLNLKLQPGLRPSASKGSLKDSDDDSQKLWINMVPKEVAEQVSDKEKKRQEIIFEIMYTERDFVKDLEYLRDFWMRPLRNGTGTGPSPIPEHRRERFIRVVFGNILEVLAVNSRLSEALNARQKESHVVKAIGDIFLQYVPKFEPFIKYGANQLYGKNEFEKEKRHNPMFAKFVDETERMKESRKLELNGYLTKPTTRLARYPLLLENVVKNTADDNPDKELVDKAIKQIREILSQVNAASGKAENHFNLLTLNEQLRFNTLDFVDLKLTEENRTMLIKTAFRKTPTEGSEVTVYLFDHAVLLVRIKVVNKKEEYRVYRKPIPLELLVITQMEEVTRGNGIGLPRRPAAPQASEKAWPITFRHLGKGGYELTLYAPTAASRKKFIDLVEMQQRKLHERNSNFCKEMILCEKFFNNANHVNCLVPTDGGRKLLYGTDNGIYISERPPGKPATKPRKVIDAGNVTQIDIIEEYQLLLVLTNKTLFSYSLDALDGSDQSNSRPKKVQNHANFFKVGVGLGRHLVCAAKTSTMSTTIKVYEPTEHFGKNKKKSLGSMFNSGQDSFKLFKEFYINSESCSMCFLRSTLCVGCSRGFEVISLDTSERQSLLDLADTSLDFVARRENVKAMHIERFNVEFILNYSDFSFFVNGNGWRTRPDWKITWEGTPTAFAFSYPYLLAFEPTFIEIRHIESSELVQIMRRKNIRMLHSSTREILYAYENENGEDVISSLDFWTQPKRE</sequence>
<feature type="compositionally biased region" description="Low complexity" evidence="3">
    <location>
        <begin position="258"/>
        <end position="276"/>
    </location>
</feature>
<dbReference type="PROSITE" id="PS50219">
    <property type="entry name" value="CNH"/>
    <property type="match status" value="1"/>
</dbReference>
<dbReference type="GO" id="GO:0035556">
    <property type="term" value="P:intracellular signal transduction"/>
    <property type="evidence" value="ECO:0007669"/>
    <property type="project" value="InterPro"/>
</dbReference>
<evidence type="ECO:0000256" key="2">
    <source>
        <dbReference type="ARBA" id="ARBA00022658"/>
    </source>
</evidence>
<dbReference type="InterPro" id="IPR000219">
    <property type="entry name" value="DH_dom"/>
</dbReference>
<feature type="compositionally biased region" description="Polar residues" evidence="3">
    <location>
        <begin position="1"/>
        <end position="17"/>
    </location>
</feature>
<protein>
    <submittedName>
        <fullName evidence="6">Rho guanyl nucleotide exchange factor</fullName>
    </submittedName>
</protein>
<dbReference type="OrthoDB" id="2272012at2759"/>
<dbReference type="Pfam" id="PF00780">
    <property type="entry name" value="CNH"/>
    <property type="match status" value="1"/>
</dbReference>
<keyword evidence="1" id="KW-0597">Phosphoprotein</keyword>
<dbReference type="SMART" id="SM00325">
    <property type="entry name" value="RhoGEF"/>
    <property type="match status" value="1"/>
</dbReference>
<dbReference type="InterPro" id="IPR035899">
    <property type="entry name" value="DBL_dom_sf"/>
</dbReference>
<dbReference type="InterPro" id="IPR000591">
    <property type="entry name" value="DEP_dom"/>
</dbReference>
<dbReference type="SUPFAM" id="SSF48065">
    <property type="entry name" value="DBL homology domain (DH-domain)"/>
    <property type="match status" value="1"/>
</dbReference>
<dbReference type="InterPro" id="IPR052233">
    <property type="entry name" value="Rho-type_GEFs"/>
</dbReference>
<dbReference type="Gene3D" id="1.20.900.10">
    <property type="entry name" value="Dbl homology (DH) domain"/>
    <property type="match status" value="1"/>
</dbReference>
<feature type="compositionally biased region" description="Low complexity" evidence="3">
    <location>
        <begin position="184"/>
        <end position="193"/>
    </location>
</feature>
<feature type="domain" description="DH" evidence="4">
    <location>
        <begin position="680"/>
        <end position="872"/>
    </location>
</feature>
<dbReference type="SMART" id="SM00049">
    <property type="entry name" value="DEP"/>
    <property type="match status" value="1"/>
</dbReference>
<feature type="domain" description="CNH" evidence="5">
    <location>
        <begin position="1048"/>
        <end position="1342"/>
    </location>
</feature>
<dbReference type="InterPro" id="IPR011993">
    <property type="entry name" value="PH-like_dom_sf"/>
</dbReference>
<dbReference type="PROSITE" id="PS50010">
    <property type="entry name" value="DH_2"/>
    <property type="match status" value="1"/>
</dbReference>
<dbReference type="Pfam" id="PF00610">
    <property type="entry name" value="DEP"/>
    <property type="match status" value="1"/>
</dbReference>
<dbReference type="EMBL" id="AZGZ01000032">
    <property type="protein sequence ID" value="KZZ87594.1"/>
    <property type="molecule type" value="Genomic_DNA"/>
</dbReference>
<accession>A0A167VIX8</accession>
<evidence type="ECO:0000256" key="3">
    <source>
        <dbReference type="SAM" id="MobiDB-lite"/>
    </source>
</evidence>
<evidence type="ECO:0000259" key="5">
    <source>
        <dbReference type="PROSITE" id="PS50219"/>
    </source>
</evidence>
<dbReference type="PANTHER" id="PTHR46572">
    <property type="entry name" value="RHO1 GDP-GTP EXCHANGE PROTEIN 1-RELATED"/>
    <property type="match status" value="1"/>
</dbReference>
<feature type="region of interest" description="Disordered" evidence="3">
    <location>
        <begin position="395"/>
        <end position="421"/>
    </location>
</feature>
<keyword evidence="2" id="KW-0344">Guanine-nucleotide releasing factor</keyword>
<dbReference type="VEuPathDB" id="FungiDB:AAP_05505"/>
<dbReference type="InterPro" id="IPR036390">
    <property type="entry name" value="WH_DNA-bd_sf"/>
</dbReference>
<dbReference type="InterPro" id="IPR041675">
    <property type="entry name" value="PH_5"/>
</dbReference>
<dbReference type="PANTHER" id="PTHR46572:SF2">
    <property type="entry name" value="RHO1 GDP-GTP EXCHANGE PROTEIN 1-RELATED"/>
    <property type="match status" value="1"/>
</dbReference>
<organism evidence="6 7">
    <name type="scientific">Ascosphaera apis ARSEF 7405</name>
    <dbReference type="NCBI Taxonomy" id="392613"/>
    <lineage>
        <taxon>Eukaryota</taxon>
        <taxon>Fungi</taxon>
        <taxon>Dikarya</taxon>
        <taxon>Ascomycota</taxon>
        <taxon>Pezizomycotina</taxon>
        <taxon>Eurotiomycetes</taxon>
        <taxon>Eurotiomycetidae</taxon>
        <taxon>Onygenales</taxon>
        <taxon>Ascosphaeraceae</taxon>
        <taxon>Ascosphaera</taxon>
    </lineage>
</organism>
<dbReference type="Pfam" id="PF15405">
    <property type="entry name" value="PH_5"/>
    <property type="match status" value="1"/>
</dbReference>
<proteinExistence type="predicted"/>
<dbReference type="InterPro" id="IPR001180">
    <property type="entry name" value="CNH_dom"/>
</dbReference>
<evidence type="ECO:0000256" key="1">
    <source>
        <dbReference type="ARBA" id="ARBA00022553"/>
    </source>
</evidence>
<reference evidence="6 7" key="1">
    <citation type="journal article" date="2016" name="Genome Biol. Evol.">
        <title>Divergent and convergent evolution of fungal pathogenicity.</title>
        <authorList>
            <person name="Shang Y."/>
            <person name="Xiao G."/>
            <person name="Zheng P."/>
            <person name="Cen K."/>
            <person name="Zhan S."/>
            <person name="Wang C."/>
        </authorList>
    </citation>
    <scope>NUCLEOTIDE SEQUENCE [LARGE SCALE GENOMIC DNA]</scope>
    <source>
        <strain evidence="6 7">ARSEF 7405</strain>
    </source>
</reference>
<dbReference type="Gene3D" id="2.30.29.30">
    <property type="entry name" value="Pleckstrin-homology domain (PH domain)/Phosphotyrosine-binding domain (PTB)"/>
    <property type="match status" value="1"/>
</dbReference>
<dbReference type="Pfam" id="PF00621">
    <property type="entry name" value="RhoGEF"/>
    <property type="match status" value="1"/>
</dbReference>
<evidence type="ECO:0000313" key="7">
    <source>
        <dbReference type="Proteomes" id="UP000242877"/>
    </source>
</evidence>
<keyword evidence="7" id="KW-1185">Reference proteome</keyword>
<gene>
    <name evidence="6" type="ORF">AAP_05505</name>
</gene>
<dbReference type="SMART" id="SM00036">
    <property type="entry name" value="CNH"/>
    <property type="match status" value="1"/>
</dbReference>
<feature type="region of interest" description="Disordered" evidence="3">
    <location>
        <begin position="116"/>
        <end position="335"/>
    </location>
</feature>
<evidence type="ECO:0000259" key="4">
    <source>
        <dbReference type="PROSITE" id="PS50010"/>
    </source>
</evidence>
<feature type="compositionally biased region" description="Low complexity" evidence="3">
    <location>
        <begin position="157"/>
        <end position="168"/>
    </location>
</feature>
<feature type="compositionally biased region" description="Pro residues" evidence="3">
    <location>
        <begin position="305"/>
        <end position="324"/>
    </location>
</feature>
<name>A0A167VIX8_9EURO</name>
<dbReference type="CDD" id="cd00160">
    <property type="entry name" value="RhoGEF"/>
    <property type="match status" value="1"/>
</dbReference>
<evidence type="ECO:0000313" key="6">
    <source>
        <dbReference type="EMBL" id="KZZ87594.1"/>
    </source>
</evidence>
<comment type="caution">
    <text evidence="6">The sequence shown here is derived from an EMBL/GenBank/DDBJ whole genome shotgun (WGS) entry which is preliminary data.</text>
</comment>
<dbReference type="CDD" id="cd04435">
    <property type="entry name" value="DEP_fRom2"/>
    <property type="match status" value="1"/>
</dbReference>
<dbReference type="GO" id="GO:0005085">
    <property type="term" value="F:guanyl-nucleotide exchange factor activity"/>
    <property type="evidence" value="ECO:0007669"/>
    <property type="project" value="UniProtKB-KW"/>
</dbReference>
<dbReference type="Proteomes" id="UP000242877">
    <property type="component" value="Unassembled WGS sequence"/>
</dbReference>
<dbReference type="Gene3D" id="1.10.10.10">
    <property type="entry name" value="Winged helix-like DNA-binding domain superfamily/Winged helix DNA-binding domain"/>
    <property type="match status" value="1"/>
</dbReference>